<dbReference type="InterPro" id="IPR002549">
    <property type="entry name" value="AI-2E-like"/>
</dbReference>
<feature type="transmembrane region" description="Helical" evidence="6">
    <location>
        <begin position="36"/>
        <end position="54"/>
    </location>
</feature>
<feature type="transmembrane region" description="Helical" evidence="6">
    <location>
        <begin position="168"/>
        <end position="189"/>
    </location>
</feature>
<feature type="transmembrane region" description="Helical" evidence="6">
    <location>
        <begin position="335"/>
        <end position="353"/>
    </location>
</feature>
<evidence type="ECO:0000256" key="2">
    <source>
        <dbReference type="ARBA" id="ARBA00009773"/>
    </source>
</evidence>
<protein>
    <submittedName>
        <fullName evidence="7">AI-2 transport protein TqsA</fullName>
    </submittedName>
</protein>
<feature type="transmembrane region" description="Helical" evidence="6">
    <location>
        <begin position="229"/>
        <end position="248"/>
    </location>
</feature>
<dbReference type="InterPro" id="IPR014227">
    <property type="entry name" value="YtvI-like"/>
</dbReference>
<gene>
    <name evidence="7" type="primary">tqsA_3</name>
    <name evidence="7" type="ORF">BN997_04433</name>
</gene>
<dbReference type="STRING" id="545501.BN997_04433"/>
<keyword evidence="5 6" id="KW-0472">Membrane</keyword>
<dbReference type="GO" id="GO:0016020">
    <property type="term" value="C:membrane"/>
    <property type="evidence" value="ECO:0007669"/>
    <property type="project" value="UniProtKB-SubCell"/>
</dbReference>
<dbReference type="Proteomes" id="UP000040453">
    <property type="component" value="Unassembled WGS sequence"/>
</dbReference>
<feature type="transmembrane region" description="Helical" evidence="6">
    <location>
        <begin position="12"/>
        <end position="30"/>
    </location>
</feature>
<comment type="subcellular location">
    <subcellularLocation>
        <location evidence="1">Membrane</location>
        <topology evidence="1">Multi-pass membrane protein</topology>
    </subcellularLocation>
</comment>
<dbReference type="EMBL" id="CDGG01000001">
    <property type="protein sequence ID" value="CEI84484.1"/>
    <property type="molecule type" value="Genomic_DNA"/>
</dbReference>
<keyword evidence="4 6" id="KW-1133">Transmembrane helix</keyword>
<accession>A0A0A1MY78</accession>
<evidence type="ECO:0000313" key="8">
    <source>
        <dbReference type="Proteomes" id="UP000040453"/>
    </source>
</evidence>
<dbReference type="Pfam" id="PF01594">
    <property type="entry name" value="AI-2E_transport"/>
    <property type="match status" value="1"/>
</dbReference>
<feature type="transmembrane region" description="Helical" evidence="6">
    <location>
        <begin position="255"/>
        <end position="280"/>
    </location>
</feature>
<sequence length="368" mass="42505">MQSKILGQLIRSFIVISTLCSSLFLFYILFPYIYPILIAFLLSLLFQPLIRWFVNTLKMPRLLALISTFSLFLSLFTIALYFLISEVYQGISYLSDRLPAYFRHIMEQFQQLLDMHILPLYDKLLSLLTTLHVDYRLEVYEYIHSFTDSMTSAFTHFFQILMQQTANFLIILPNSFTVLIFIVLATFMISYDFQNIQIRIHDMMPSNWYTLYQKIVSHLKEAVIGYFKAQLILVCISAVILWTGLLILRVEHAFTIVLFAAIADFIPYLGIGIIIIPWILFSFLTFNYSLTIGLSVLYGLIIIIRQFIEPKIVATSIGISPLMMLIGMFLGVQWFGVLGLIFAPVSLVVMLAIKKSGVFQQLFLYIKG</sequence>
<feature type="transmembrane region" description="Helical" evidence="6">
    <location>
        <begin position="286"/>
        <end position="305"/>
    </location>
</feature>
<proteinExistence type="inferred from homology"/>
<reference evidence="7 8" key="1">
    <citation type="submission" date="2014-11" db="EMBL/GenBank/DDBJ databases">
        <authorList>
            <person name="Urmite Genomes Urmite Genomes"/>
        </authorList>
    </citation>
    <scope>NUCLEOTIDE SEQUENCE [LARGE SCALE GENOMIC DNA]</scope>
    <source>
        <strain evidence="7 8">Oc5</strain>
    </source>
</reference>
<evidence type="ECO:0000256" key="4">
    <source>
        <dbReference type="ARBA" id="ARBA00022989"/>
    </source>
</evidence>
<organism evidence="7 8">
    <name type="scientific">Oceanobacillus oncorhynchi</name>
    <dbReference type="NCBI Taxonomy" id="545501"/>
    <lineage>
        <taxon>Bacteria</taxon>
        <taxon>Bacillati</taxon>
        <taxon>Bacillota</taxon>
        <taxon>Bacilli</taxon>
        <taxon>Bacillales</taxon>
        <taxon>Bacillaceae</taxon>
        <taxon>Oceanobacillus</taxon>
    </lineage>
</organism>
<dbReference type="AlphaFoldDB" id="A0A0A1MY78"/>
<dbReference type="PANTHER" id="PTHR21716:SF68">
    <property type="entry name" value="TRANSPORT PROTEIN YTVI-RELATED"/>
    <property type="match status" value="1"/>
</dbReference>
<keyword evidence="3 6" id="KW-0812">Transmembrane</keyword>
<name>A0A0A1MY78_9BACI</name>
<dbReference type="NCBIfam" id="TIGR02872">
    <property type="entry name" value="spore_ytvI"/>
    <property type="match status" value="1"/>
</dbReference>
<evidence type="ECO:0000256" key="5">
    <source>
        <dbReference type="ARBA" id="ARBA00023136"/>
    </source>
</evidence>
<dbReference type="GO" id="GO:0055085">
    <property type="term" value="P:transmembrane transport"/>
    <property type="evidence" value="ECO:0007669"/>
    <property type="project" value="TreeGrafter"/>
</dbReference>
<dbReference type="PANTHER" id="PTHR21716">
    <property type="entry name" value="TRANSMEMBRANE PROTEIN"/>
    <property type="match status" value="1"/>
</dbReference>
<evidence type="ECO:0000313" key="7">
    <source>
        <dbReference type="EMBL" id="CEI84484.1"/>
    </source>
</evidence>
<feature type="transmembrane region" description="Helical" evidence="6">
    <location>
        <begin position="61"/>
        <end position="84"/>
    </location>
</feature>
<evidence type="ECO:0000256" key="6">
    <source>
        <dbReference type="SAM" id="Phobius"/>
    </source>
</evidence>
<evidence type="ECO:0000256" key="1">
    <source>
        <dbReference type="ARBA" id="ARBA00004141"/>
    </source>
</evidence>
<keyword evidence="8" id="KW-1185">Reference proteome</keyword>
<evidence type="ECO:0000256" key="3">
    <source>
        <dbReference type="ARBA" id="ARBA00022692"/>
    </source>
</evidence>
<comment type="similarity">
    <text evidence="2">Belongs to the autoinducer-2 exporter (AI-2E) (TC 2.A.86) family.</text>
</comment>
<dbReference type="RefSeq" id="WP_042535341.1">
    <property type="nucleotide sequence ID" value="NZ_CDGG01000001.1"/>
</dbReference>